<comment type="caution">
    <text evidence="2">The sequence shown here is derived from an EMBL/GenBank/DDBJ whole genome shotgun (WGS) entry which is preliminary data.</text>
</comment>
<dbReference type="EMBL" id="LFYR01000642">
    <property type="protein sequence ID" value="KMZ72217.1"/>
    <property type="molecule type" value="Genomic_DNA"/>
</dbReference>
<feature type="chain" id="PRO_5005527925" description="Pollen Ole e 1 allergen and extensin family protein" evidence="1">
    <location>
        <begin position="25"/>
        <end position="283"/>
    </location>
</feature>
<protein>
    <recommendedName>
        <fullName evidence="4">Pollen Ole e 1 allergen and extensin family protein</fullName>
    </recommendedName>
</protein>
<dbReference type="Proteomes" id="UP000036987">
    <property type="component" value="Unassembled WGS sequence"/>
</dbReference>
<gene>
    <name evidence="2" type="ORF">ZOSMA_169G00070</name>
</gene>
<evidence type="ECO:0008006" key="4">
    <source>
        <dbReference type="Google" id="ProtNLM"/>
    </source>
</evidence>
<dbReference type="OrthoDB" id="1588785at2759"/>
<dbReference type="PANTHER" id="PTHR46995">
    <property type="entry name" value="OS09G0508200 PROTEIN"/>
    <property type="match status" value="1"/>
</dbReference>
<evidence type="ECO:0000313" key="3">
    <source>
        <dbReference type="Proteomes" id="UP000036987"/>
    </source>
</evidence>
<evidence type="ECO:0000313" key="2">
    <source>
        <dbReference type="EMBL" id="KMZ72217.1"/>
    </source>
</evidence>
<keyword evidence="1" id="KW-0732">Signal</keyword>
<dbReference type="PANTHER" id="PTHR46995:SF6">
    <property type="entry name" value="POLLEN OLE E 1 ALLERGEN AND EXTENSIN FAMILY PROTEIN"/>
    <property type="match status" value="1"/>
</dbReference>
<reference evidence="3" key="1">
    <citation type="journal article" date="2016" name="Nature">
        <title>The genome of the seagrass Zostera marina reveals angiosperm adaptation to the sea.</title>
        <authorList>
            <person name="Olsen J.L."/>
            <person name="Rouze P."/>
            <person name="Verhelst B."/>
            <person name="Lin Y.-C."/>
            <person name="Bayer T."/>
            <person name="Collen J."/>
            <person name="Dattolo E."/>
            <person name="De Paoli E."/>
            <person name="Dittami S."/>
            <person name="Maumus F."/>
            <person name="Michel G."/>
            <person name="Kersting A."/>
            <person name="Lauritano C."/>
            <person name="Lohaus R."/>
            <person name="Toepel M."/>
            <person name="Tonon T."/>
            <person name="Vanneste K."/>
            <person name="Amirebrahimi M."/>
            <person name="Brakel J."/>
            <person name="Bostroem C."/>
            <person name="Chovatia M."/>
            <person name="Grimwood J."/>
            <person name="Jenkins J.W."/>
            <person name="Jueterbock A."/>
            <person name="Mraz A."/>
            <person name="Stam W.T."/>
            <person name="Tice H."/>
            <person name="Bornberg-Bauer E."/>
            <person name="Green P.J."/>
            <person name="Pearson G.A."/>
            <person name="Procaccini G."/>
            <person name="Duarte C.M."/>
            <person name="Schmutz J."/>
            <person name="Reusch T.B.H."/>
            <person name="Van de Peer Y."/>
        </authorList>
    </citation>
    <scope>NUCLEOTIDE SEQUENCE [LARGE SCALE GENOMIC DNA]</scope>
    <source>
        <strain evidence="3">cv. Finnish</strain>
    </source>
</reference>
<accession>A0A0K9PVE9</accession>
<sequence length="283" mass="32214">MKNSTSLLILLLLQQVIFFSTSLALHGHHHHKPKVNVTIIGTVFCDICSKNTFTKHSYFLPGTKVEVQCNFKVINSTSKEEISITVDRKTDRYGIYRVDVPPVDGFECRQGREIQSFCRARLIQSSSSLCNVPGLSTSVEHLAMKFSQSNLCIYNLNALNYKPSKKNLALCETPTNKLVSNFNSNKLEFNSSLFFWPPFPPFTNWNLPHWPLPLPFFYPPPSSPFKFSFPFPSSPPSFPFKFPLIPFFSPPSPPPLKPVQSGFSFTDPRTWFTPHNGYEKLDP</sequence>
<evidence type="ECO:0000256" key="1">
    <source>
        <dbReference type="SAM" id="SignalP"/>
    </source>
</evidence>
<dbReference type="AlphaFoldDB" id="A0A0K9PVE9"/>
<dbReference type="Pfam" id="PF01190">
    <property type="entry name" value="Pollen_Ole_e_1"/>
    <property type="match status" value="1"/>
</dbReference>
<name>A0A0K9PVE9_ZOSMR</name>
<dbReference type="STRING" id="29655.A0A0K9PVE9"/>
<keyword evidence="3" id="KW-1185">Reference proteome</keyword>
<feature type="signal peptide" evidence="1">
    <location>
        <begin position="1"/>
        <end position="24"/>
    </location>
</feature>
<organism evidence="2 3">
    <name type="scientific">Zostera marina</name>
    <name type="common">Eelgrass</name>
    <dbReference type="NCBI Taxonomy" id="29655"/>
    <lineage>
        <taxon>Eukaryota</taxon>
        <taxon>Viridiplantae</taxon>
        <taxon>Streptophyta</taxon>
        <taxon>Embryophyta</taxon>
        <taxon>Tracheophyta</taxon>
        <taxon>Spermatophyta</taxon>
        <taxon>Magnoliopsida</taxon>
        <taxon>Liliopsida</taxon>
        <taxon>Zosteraceae</taxon>
        <taxon>Zostera</taxon>
    </lineage>
</organism>
<dbReference type="OMA" id="TWIPNIP"/>
<proteinExistence type="predicted"/>